<evidence type="ECO:0000256" key="10">
    <source>
        <dbReference type="ARBA" id="ARBA00022840"/>
    </source>
</evidence>
<dbReference type="EMBL" id="LT670846">
    <property type="protein sequence ID" value="SHK19854.1"/>
    <property type="molecule type" value="Genomic_DNA"/>
</dbReference>
<dbReference type="PANTHER" id="PTHR20861">
    <property type="entry name" value="HOMOSERINE/4-DIPHOSPHOCYTIDYL-2-C-METHYL-D-ERYTHRITOL KINASE"/>
    <property type="match status" value="1"/>
</dbReference>
<keyword evidence="5 12" id="KW-0028">Amino-acid biosynthesis</keyword>
<feature type="domain" description="GHMP kinase C-terminal" evidence="14">
    <location>
        <begin position="204"/>
        <end position="274"/>
    </location>
</feature>
<keyword evidence="10 12" id="KW-0067">ATP-binding</keyword>
<evidence type="ECO:0000259" key="13">
    <source>
        <dbReference type="Pfam" id="PF00288"/>
    </source>
</evidence>
<evidence type="ECO:0000256" key="7">
    <source>
        <dbReference type="ARBA" id="ARBA00022697"/>
    </source>
</evidence>
<dbReference type="NCBIfam" id="TIGR00191">
    <property type="entry name" value="thrB"/>
    <property type="match status" value="1"/>
</dbReference>
<reference evidence="15 16" key="1">
    <citation type="submission" date="2016-11" db="EMBL/GenBank/DDBJ databases">
        <authorList>
            <person name="Jaros S."/>
            <person name="Januszkiewicz K."/>
            <person name="Wedrychowicz H."/>
        </authorList>
    </citation>
    <scope>NUCLEOTIDE SEQUENCE [LARGE SCALE GENOMIC DNA]</scope>
    <source>
        <strain evidence="15 16">DSM 19557</strain>
    </source>
</reference>
<dbReference type="OrthoDB" id="9769912at2"/>
<evidence type="ECO:0000256" key="4">
    <source>
        <dbReference type="ARBA" id="ARBA00017858"/>
    </source>
</evidence>
<comment type="similarity">
    <text evidence="2 12">Belongs to the GHMP kinase family. Homoserine kinase subfamily.</text>
</comment>
<dbReference type="PIRSF" id="PIRSF000676">
    <property type="entry name" value="Homoser_kin"/>
    <property type="match status" value="1"/>
</dbReference>
<dbReference type="Pfam" id="PF08544">
    <property type="entry name" value="GHMP_kinases_C"/>
    <property type="match status" value="1"/>
</dbReference>
<keyword evidence="7 12" id="KW-0791">Threonine biosynthesis</keyword>
<dbReference type="SUPFAM" id="SSF54211">
    <property type="entry name" value="Ribosomal protein S5 domain 2-like"/>
    <property type="match status" value="1"/>
</dbReference>
<dbReference type="NCBIfam" id="NF002288">
    <property type="entry name" value="PRK01212.1-4"/>
    <property type="match status" value="1"/>
</dbReference>
<comment type="function">
    <text evidence="12">Catalyzes the ATP-dependent phosphorylation of L-homoserine to L-homoserine phosphate.</text>
</comment>
<feature type="binding site" evidence="12">
    <location>
        <begin position="84"/>
        <end position="94"/>
    </location>
    <ligand>
        <name>ATP</name>
        <dbReference type="ChEBI" id="CHEBI:30616"/>
    </ligand>
</feature>
<dbReference type="Pfam" id="PF00288">
    <property type="entry name" value="GHMP_kinases_N"/>
    <property type="match status" value="1"/>
</dbReference>
<dbReference type="InterPro" id="IPR013750">
    <property type="entry name" value="GHMP_kinase_C_dom"/>
</dbReference>
<dbReference type="PRINTS" id="PR00958">
    <property type="entry name" value="HOMSERKINASE"/>
</dbReference>
<name>A0A1M6QHQ4_9AQUI</name>
<evidence type="ECO:0000256" key="5">
    <source>
        <dbReference type="ARBA" id="ARBA00022605"/>
    </source>
</evidence>
<dbReference type="STRING" id="381751.SAMN05444391_0247"/>
<comment type="subcellular location">
    <subcellularLocation>
        <location evidence="12">Cytoplasm</location>
    </subcellularLocation>
</comment>
<dbReference type="PANTHER" id="PTHR20861:SF1">
    <property type="entry name" value="HOMOSERINE KINASE"/>
    <property type="match status" value="1"/>
</dbReference>
<keyword evidence="12" id="KW-0963">Cytoplasm</keyword>
<dbReference type="SUPFAM" id="SSF55060">
    <property type="entry name" value="GHMP Kinase, C-terminal domain"/>
    <property type="match status" value="1"/>
</dbReference>
<organism evidence="15 16">
    <name type="scientific">Thermocrinis minervae</name>
    <dbReference type="NCBI Taxonomy" id="381751"/>
    <lineage>
        <taxon>Bacteria</taxon>
        <taxon>Pseudomonadati</taxon>
        <taxon>Aquificota</taxon>
        <taxon>Aquificia</taxon>
        <taxon>Aquificales</taxon>
        <taxon>Aquificaceae</taxon>
        <taxon>Thermocrinis</taxon>
    </lineage>
</organism>
<keyword evidence="16" id="KW-1185">Reference proteome</keyword>
<evidence type="ECO:0000256" key="3">
    <source>
        <dbReference type="ARBA" id="ARBA00012078"/>
    </source>
</evidence>
<dbReference type="RefSeq" id="WP_079653440.1">
    <property type="nucleotide sequence ID" value="NZ_LT670846.1"/>
</dbReference>
<sequence>MLYIRVPASTSNLGAGFDTFGLALSLYNEFTVEVAECYTVTMEGEGKNLPRDERNLFIRVYKRACQVFGYKEMPFKLHQKNSIPTARGLGSSSTAIVGGLLAFEGIHGKKLSLEEKLAVAFEFEPHPDNLLPALVGGFVVCAVDEKVYFVKLDFPQEVHVALAVPDFELSTEEARAVLKREVDLKDAIFNIQRASLFIASVVTRNLHLLKEATKDKLHQPYRSKLIPGFEDVIQTAYEFGAYAAFLSGAGPSIASLCHKDRAKEVAEGMCKAFSKHSVTAKPLVLAVEPYGSTLTSMTLE</sequence>
<dbReference type="EC" id="2.7.1.39" evidence="3 12"/>
<evidence type="ECO:0000259" key="14">
    <source>
        <dbReference type="Pfam" id="PF08544"/>
    </source>
</evidence>
<accession>A0A1M6QHQ4</accession>
<dbReference type="InterPro" id="IPR006203">
    <property type="entry name" value="GHMP_knse_ATP-bd_CS"/>
</dbReference>
<dbReference type="AlphaFoldDB" id="A0A1M6QHQ4"/>
<dbReference type="InterPro" id="IPR000870">
    <property type="entry name" value="Homoserine_kinase"/>
</dbReference>
<dbReference type="Gene3D" id="3.30.70.890">
    <property type="entry name" value="GHMP kinase, C-terminal domain"/>
    <property type="match status" value="1"/>
</dbReference>
<evidence type="ECO:0000256" key="6">
    <source>
        <dbReference type="ARBA" id="ARBA00022679"/>
    </source>
</evidence>
<dbReference type="GO" id="GO:0005737">
    <property type="term" value="C:cytoplasm"/>
    <property type="evidence" value="ECO:0007669"/>
    <property type="project" value="UniProtKB-SubCell"/>
</dbReference>
<dbReference type="UniPathway" id="UPA00050">
    <property type="reaction ID" value="UER00064"/>
</dbReference>
<evidence type="ECO:0000313" key="16">
    <source>
        <dbReference type="Proteomes" id="UP000189810"/>
    </source>
</evidence>
<protein>
    <recommendedName>
        <fullName evidence="4 12">Homoserine kinase</fullName>
        <shortName evidence="12">HK</shortName>
        <shortName evidence="12">HSK</shortName>
        <ecNumber evidence="3 12">2.7.1.39</ecNumber>
    </recommendedName>
</protein>
<dbReference type="GO" id="GO:0004413">
    <property type="term" value="F:homoserine kinase activity"/>
    <property type="evidence" value="ECO:0007669"/>
    <property type="project" value="UniProtKB-UniRule"/>
</dbReference>
<dbReference type="GO" id="GO:0005524">
    <property type="term" value="F:ATP binding"/>
    <property type="evidence" value="ECO:0007669"/>
    <property type="project" value="UniProtKB-UniRule"/>
</dbReference>
<keyword evidence="6 12" id="KW-0808">Transferase</keyword>
<comment type="catalytic activity">
    <reaction evidence="11 12">
        <text>L-homoserine + ATP = O-phospho-L-homoserine + ADP + H(+)</text>
        <dbReference type="Rhea" id="RHEA:13985"/>
        <dbReference type="ChEBI" id="CHEBI:15378"/>
        <dbReference type="ChEBI" id="CHEBI:30616"/>
        <dbReference type="ChEBI" id="CHEBI:57476"/>
        <dbReference type="ChEBI" id="CHEBI:57590"/>
        <dbReference type="ChEBI" id="CHEBI:456216"/>
        <dbReference type="EC" id="2.7.1.39"/>
    </reaction>
</comment>
<dbReference type="HAMAP" id="MF_00384">
    <property type="entry name" value="Homoser_kinase"/>
    <property type="match status" value="1"/>
</dbReference>
<evidence type="ECO:0000256" key="2">
    <source>
        <dbReference type="ARBA" id="ARBA00007370"/>
    </source>
</evidence>
<evidence type="ECO:0000256" key="12">
    <source>
        <dbReference type="HAMAP-Rule" id="MF_00384"/>
    </source>
</evidence>
<dbReference type="GO" id="GO:0009088">
    <property type="term" value="P:threonine biosynthetic process"/>
    <property type="evidence" value="ECO:0007669"/>
    <property type="project" value="UniProtKB-UniRule"/>
</dbReference>
<evidence type="ECO:0000256" key="8">
    <source>
        <dbReference type="ARBA" id="ARBA00022741"/>
    </source>
</evidence>
<dbReference type="Gene3D" id="3.30.230.10">
    <property type="match status" value="1"/>
</dbReference>
<dbReference type="InterPro" id="IPR020568">
    <property type="entry name" value="Ribosomal_Su5_D2-typ_SF"/>
</dbReference>
<evidence type="ECO:0000313" key="15">
    <source>
        <dbReference type="EMBL" id="SHK19854.1"/>
    </source>
</evidence>
<proteinExistence type="inferred from homology"/>
<dbReference type="PROSITE" id="PS00627">
    <property type="entry name" value="GHMP_KINASES_ATP"/>
    <property type="match status" value="1"/>
</dbReference>
<dbReference type="InterPro" id="IPR014721">
    <property type="entry name" value="Ribsml_uS5_D2-typ_fold_subgr"/>
</dbReference>
<comment type="pathway">
    <text evidence="1 12">Amino-acid biosynthesis; L-threonine biosynthesis; L-threonine from L-aspartate: step 4/5.</text>
</comment>
<evidence type="ECO:0000256" key="9">
    <source>
        <dbReference type="ARBA" id="ARBA00022777"/>
    </source>
</evidence>
<dbReference type="InterPro" id="IPR036554">
    <property type="entry name" value="GHMP_kinase_C_sf"/>
</dbReference>
<keyword evidence="8 12" id="KW-0547">Nucleotide-binding</keyword>
<feature type="domain" description="GHMP kinase N-terminal" evidence="13">
    <location>
        <begin position="55"/>
        <end position="137"/>
    </location>
</feature>
<evidence type="ECO:0000256" key="11">
    <source>
        <dbReference type="ARBA" id="ARBA00049375"/>
    </source>
</evidence>
<gene>
    <name evidence="12" type="primary">thrB</name>
    <name evidence="15" type="ORF">SAMN05444391_0247</name>
</gene>
<keyword evidence="9 12" id="KW-0418">Kinase</keyword>
<evidence type="ECO:0000256" key="1">
    <source>
        <dbReference type="ARBA" id="ARBA00005015"/>
    </source>
</evidence>
<dbReference type="Proteomes" id="UP000189810">
    <property type="component" value="Chromosome I"/>
</dbReference>
<dbReference type="InterPro" id="IPR006204">
    <property type="entry name" value="GHMP_kinase_N_dom"/>
</dbReference>